<evidence type="ECO:0000313" key="3">
    <source>
        <dbReference type="Proteomes" id="UP000515129"/>
    </source>
</evidence>
<feature type="compositionally biased region" description="Polar residues" evidence="1">
    <location>
        <begin position="112"/>
        <end position="123"/>
    </location>
</feature>
<dbReference type="InterPro" id="IPR054724">
    <property type="entry name" value="DNM3A_N"/>
</dbReference>
<dbReference type="KEGG" id="caua:113075546"/>
<dbReference type="InterPro" id="IPR050390">
    <property type="entry name" value="C5-Methyltransferase"/>
</dbReference>
<dbReference type="PANTHER" id="PTHR23068">
    <property type="entry name" value="DNA CYTOSINE-5- -METHYLTRANSFERASE 3-RELATED"/>
    <property type="match status" value="1"/>
</dbReference>
<gene>
    <name evidence="4" type="primary">LOC113075546</name>
</gene>
<feature type="compositionally biased region" description="Basic residues" evidence="1">
    <location>
        <begin position="135"/>
        <end position="144"/>
    </location>
</feature>
<feature type="non-terminal residue" evidence="4">
    <location>
        <position position="434"/>
    </location>
</feature>
<dbReference type="PANTHER" id="PTHR23068:SF10">
    <property type="entry name" value="DNA (CYTOSINE-5)-METHYLTRANSFERASE 3A"/>
    <property type="match status" value="1"/>
</dbReference>
<dbReference type="SMART" id="SM00293">
    <property type="entry name" value="PWWP"/>
    <property type="match status" value="1"/>
</dbReference>
<dbReference type="FunFam" id="2.30.30.140:FF:000006">
    <property type="entry name" value="DNA (Cytosine-5)-methyltransferase 3B isoform 3"/>
    <property type="match status" value="1"/>
</dbReference>
<accession>A0A6P6N4L1</accession>
<feature type="compositionally biased region" description="Basic residues" evidence="1">
    <location>
        <begin position="61"/>
        <end position="70"/>
    </location>
</feature>
<feature type="compositionally biased region" description="Polar residues" evidence="1">
    <location>
        <begin position="250"/>
        <end position="259"/>
    </location>
</feature>
<organism evidence="3 4">
    <name type="scientific">Carassius auratus</name>
    <name type="common">Goldfish</name>
    <dbReference type="NCBI Taxonomy" id="7957"/>
    <lineage>
        <taxon>Eukaryota</taxon>
        <taxon>Metazoa</taxon>
        <taxon>Chordata</taxon>
        <taxon>Craniata</taxon>
        <taxon>Vertebrata</taxon>
        <taxon>Euteleostomi</taxon>
        <taxon>Actinopterygii</taxon>
        <taxon>Neopterygii</taxon>
        <taxon>Teleostei</taxon>
        <taxon>Ostariophysi</taxon>
        <taxon>Cypriniformes</taxon>
        <taxon>Cyprinidae</taxon>
        <taxon>Cyprininae</taxon>
        <taxon>Carassius</taxon>
    </lineage>
</organism>
<name>A0A6P6N4L1_CARAU</name>
<protein>
    <submittedName>
        <fullName evidence="4">LOW QUALITY PROTEIN: DNA (Cytosine-5)-methyltransferase 3A-like</fullName>
    </submittedName>
</protein>
<dbReference type="AlphaFoldDB" id="A0A6P6N4L1"/>
<dbReference type="Pfam" id="PF00855">
    <property type="entry name" value="PWWP"/>
    <property type="match status" value="1"/>
</dbReference>
<dbReference type="GO" id="GO:0045892">
    <property type="term" value="P:negative regulation of DNA-templated transcription"/>
    <property type="evidence" value="ECO:0007669"/>
    <property type="project" value="TreeGrafter"/>
</dbReference>
<dbReference type="Gene3D" id="1.10.720.50">
    <property type="entry name" value="PWWP, helical domain"/>
    <property type="match status" value="1"/>
</dbReference>
<dbReference type="InterPro" id="IPR000313">
    <property type="entry name" value="PWWP_dom"/>
</dbReference>
<dbReference type="OrthoDB" id="8964657at2759"/>
<feature type="region of interest" description="Disordered" evidence="1">
    <location>
        <begin position="250"/>
        <end position="273"/>
    </location>
</feature>
<feature type="compositionally biased region" description="Basic and acidic residues" evidence="1">
    <location>
        <begin position="49"/>
        <end position="59"/>
    </location>
</feature>
<sequence length="434" mass="48171">MSFVSYGLISNASIRPVVCFCFIMPLELDCDAATNKTSPEAEQEVCEVTHEERVTDTPTRRVGRPARKRKAPGEDSCGRVIEGVTCMKQAGCNGEAESPVSQKNLEQKDSSPDSTHQNGTDTPPSAEGDSAPSTPRKKRGRRKLKQPELHVDEDDTSSDTSRGESDGGRLRGRQGWDISLRRRPVPRETFQAGDPYHISRREKEELLARWKKEKEDKAQLVTIMSDMMDDQSTVSSQKEEEEPAINLLSMPTPQQQHTDPASPTVATTPEPPPVACGNKVMARSSEMNLEYEDGRGFGIGELVWGKLRGFSWWPGRIVSWWMTARSRAAEGTRWVMWFGDGKFSVVCVEKLLPLSTFCTSFHQPTYNNSPCTEKPSMKFYRQTASMRAGKPFPACASTDDSDSGNSVEVQTQQMIDWANSGFLPSGARGLEPPP</sequence>
<feature type="domain" description="PWWP" evidence="2">
    <location>
        <begin position="299"/>
        <end position="357"/>
    </location>
</feature>
<dbReference type="Gene3D" id="2.30.30.140">
    <property type="match status" value="1"/>
</dbReference>
<reference evidence="4" key="1">
    <citation type="submission" date="2025-08" db="UniProtKB">
        <authorList>
            <consortium name="RefSeq"/>
        </authorList>
    </citation>
    <scope>IDENTIFICATION</scope>
    <source>
        <strain evidence="4">Wakin</strain>
        <tissue evidence="4">Muscle</tissue>
    </source>
</reference>
<evidence type="ECO:0000256" key="1">
    <source>
        <dbReference type="SAM" id="MobiDB-lite"/>
    </source>
</evidence>
<dbReference type="RefSeq" id="XP_026104010.1">
    <property type="nucleotide sequence ID" value="XM_026248225.1"/>
</dbReference>
<feature type="region of interest" description="Disordered" evidence="1">
    <location>
        <begin position="94"/>
        <end position="193"/>
    </location>
</feature>
<evidence type="ECO:0000259" key="2">
    <source>
        <dbReference type="PROSITE" id="PS50812"/>
    </source>
</evidence>
<proteinExistence type="predicted"/>
<dbReference type="Proteomes" id="UP000515129">
    <property type="component" value="Unplaced"/>
</dbReference>
<keyword evidence="3" id="KW-1185">Reference proteome</keyword>
<dbReference type="GeneID" id="113075546"/>
<dbReference type="GO" id="GO:0005634">
    <property type="term" value="C:nucleus"/>
    <property type="evidence" value="ECO:0007669"/>
    <property type="project" value="TreeGrafter"/>
</dbReference>
<evidence type="ECO:0000313" key="4">
    <source>
        <dbReference type="RefSeq" id="XP_026104010.1"/>
    </source>
</evidence>
<feature type="region of interest" description="Disordered" evidence="1">
    <location>
        <begin position="49"/>
        <end position="77"/>
    </location>
</feature>
<dbReference type="Pfam" id="PF22855">
    <property type="entry name" value="DNM3A_N"/>
    <property type="match status" value="1"/>
</dbReference>
<dbReference type="PROSITE" id="PS50812">
    <property type="entry name" value="PWWP"/>
    <property type="match status" value="1"/>
</dbReference>
<dbReference type="GO" id="GO:0005737">
    <property type="term" value="C:cytoplasm"/>
    <property type="evidence" value="ECO:0007669"/>
    <property type="project" value="TreeGrafter"/>
</dbReference>
<dbReference type="SUPFAM" id="SSF63748">
    <property type="entry name" value="Tudor/PWWP/MBT"/>
    <property type="match status" value="1"/>
</dbReference>